<evidence type="ECO:0000313" key="6">
    <source>
        <dbReference type="EMBL" id="MCV9385118.1"/>
    </source>
</evidence>
<dbReference type="Pfam" id="PF01915">
    <property type="entry name" value="Glyco_hydro_3_C"/>
    <property type="match status" value="1"/>
</dbReference>
<comment type="similarity">
    <text evidence="1 4">Belongs to the glycosyl hydrolase 3 family.</text>
</comment>
<comment type="caution">
    <text evidence="6">The sequence shown here is derived from an EMBL/GenBank/DDBJ whole genome shotgun (WGS) entry which is preliminary data.</text>
</comment>
<evidence type="ECO:0000313" key="7">
    <source>
        <dbReference type="Proteomes" id="UP001300692"/>
    </source>
</evidence>
<dbReference type="InterPro" id="IPR013783">
    <property type="entry name" value="Ig-like_fold"/>
</dbReference>
<dbReference type="SMART" id="SM01217">
    <property type="entry name" value="Fn3_like"/>
    <property type="match status" value="1"/>
</dbReference>
<keyword evidence="3" id="KW-0119">Carbohydrate metabolism</keyword>
<dbReference type="Gene3D" id="3.20.20.300">
    <property type="entry name" value="Glycoside hydrolase, family 3, N-terminal domain"/>
    <property type="match status" value="1"/>
</dbReference>
<dbReference type="Gene3D" id="3.40.50.1700">
    <property type="entry name" value="Glycoside hydrolase family 3 C-terminal domain"/>
    <property type="match status" value="1"/>
</dbReference>
<protein>
    <submittedName>
        <fullName evidence="6">Glycoside hydrolase family 3 C-terminal domain-containing protein</fullName>
    </submittedName>
</protein>
<dbReference type="Proteomes" id="UP001300692">
    <property type="component" value="Unassembled WGS sequence"/>
</dbReference>
<dbReference type="EMBL" id="JAOYOD010000001">
    <property type="protein sequence ID" value="MCV9385118.1"/>
    <property type="molecule type" value="Genomic_DNA"/>
</dbReference>
<dbReference type="RefSeq" id="WP_264135914.1">
    <property type="nucleotide sequence ID" value="NZ_JAOYOD010000001.1"/>
</dbReference>
<dbReference type="PROSITE" id="PS51257">
    <property type="entry name" value="PROKAR_LIPOPROTEIN"/>
    <property type="match status" value="1"/>
</dbReference>
<keyword evidence="4" id="KW-0326">Glycosidase</keyword>
<sequence length="791" mass="86373">MKKLLTPIFMALMVACSQSTEIAYRDLNQNGTMETYENPEASLDQRVADIIPRLSLEEKVSLVVGTGMNLPGMMVGEIEDKVPGAAGNTRPFPALGIPSMVLADGPAGLRIEPIRDSTSSDRFYCTAFPVATVLSSTWDLDLVEQVGKAMGNEVKEYGADVLLAPAMNIHRNPRAGRNFEYFSEDPLLSGKMAAAIVNGIESYGVGTSIKHFVANNQETNRMTVNATISERAMREIYLRGFEIAIKEAQPWTVMSSYNKVNGVYTSQNSELLNTVLRDEWGFEGFVMTDWFAGDDAAQQMRAGNDMLMPGRPEQREEIISAVQDGSLDEKVIDTNVGHILKIVLQSPSFAGYEYSDQPDMRANSDLARRAAAEGIVLLKNEMALPVQSEQKKIAAFGVGSYDFIAGGSGSGDVNEAYTVSLVEGLEKAGYPVDNTLKGDYEAYIVTEKAKLPKKEFFFTLLPPIPEMALEDAKLKEMADQSDVAFIGLSRNSGEFQDRELAGDFYLTAAEKDMIKKVSDAYHSVDKKVVMVLNIGNVIETASWRDQVDAIVLAWQGGQEAGHALTDVLLGKVNPSGKLPTTFPVVYEDTKSAENFPGENLPGVEQIMMGPMPMGYPSQVNYEEGIYIGYRYFGTFDVPVAYPFGFGISYTSFDYSEVKLSGSDFSEEITATVTITNTGELAGKEVVQLYLAAPDKNLDKPSKELRAFDKTGLLTPGASETISFTLKARDLASYDESQTAWVAEAGEYTVQIGSSSENINASATFSLAKDLIVEKVNKVLVADQEITELSSK</sequence>
<dbReference type="SUPFAM" id="SSF51445">
    <property type="entry name" value="(Trans)glycosidases"/>
    <property type="match status" value="1"/>
</dbReference>
<dbReference type="PROSITE" id="PS00775">
    <property type="entry name" value="GLYCOSYL_HYDROL_F3"/>
    <property type="match status" value="1"/>
</dbReference>
<evidence type="ECO:0000256" key="4">
    <source>
        <dbReference type="RuleBase" id="RU361161"/>
    </source>
</evidence>
<organism evidence="6 7">
    <name type="scientific">Reichenbachiella ulvae</name>
    <dbReference type="NCBI Taxonomy" id="2980104"/>
    <lineage>
        <taxon>Bacteria</taxon>
        <taxon>Pseudomonadati</taxon>
        <taxon>Bacteroidota</taxon>
        <taxon>Cytophagia</taxon>
        <taxon>Cytophagales</taxon>
        <taxon>Reichenbachiellaceae</taxon>
        <taxon>Reichenbachiella</taxon>
    </lineage>
</organism>
<evidence type="ECO:0000256" key="1">
    <source>
        <dbReference type="ARBA" id="ARBA00005336"/>
    </source>
</evidence>
<proteinExistence type="inferred from homology"/>
<feature type="domain" description="Fibronectin type III-like" evidence="5">
    <location>
        <begin position="684"/>
        <end position="755"/>
    </location>
</feature>
<dbReference type="PANTHER" id="PTHR42715:SF10">
    <property type="entry name" value="BETA-GLUCOSIDASE"/>
    <property type="match status" value="1"/>
</dbReference>
<dbReference type="InterPro" id="IPR002772">
    <property type="entry name" value="Glyco_hydro_3_C"/>
</dbReference>
<dbReference type="PRINTS" id="PR00133">
    <property type="entry name" value="GLHYDRLASE3"/>
</dbReference>
<gene>
    <name evidence="6" type="ORF">N7U62_00505</name>
</gene>
<dbReference type="InterPro" id="IPR026891">
    <property type="entry name" value="Fn3-like"/>
</dbReference>
<evidence type="ECO:0000259" key="5">
    <source>
        <dbReference type="SMART" id="SM01217"/>
    </source>
</evidence>
<dbReference type="SUPFAM" id="SSF52279">
    <property type="entry name" value="Beta-D-glucan exohydrolase, C-terminal domain"/>
    <property type="match status" value="1"/>
</dbReference>
<dbReference type="Pfam" id="PF14310">
    <property type="entry name" value="Fn3-like"/>
    <property type="match status" value="1"/>
</dbReference>
<dbReference type="InterPro" id="IPR019800">
    <property type="entry name" value="Glyco_hydro_3_AS"/>
</dbReference>
<dbReference type="Pfam" id="PF00933">
    <property type="entry name" value="Glyco_hydro_3"/>
    <property type="match status" value="1"/>
</dbReference>
<evidence type="ECO:0000256" key="3">
    <source>
        <dbReference type="ARBA" id="ARBA00023277"/>
    </source>
</evidence>
<dbReference type="InterPro" id="IPR036962">
    <property type="entry name" value="Glyco_hydro_3_N_sf"/>
</dbReference>
<dbReference type="Gene3D" id="2.60.40.10">
    <property type="entry name" value="Immunoglobulins"/>
    <property type="match status" value="1"/>
</dbReference>
<name>A0ABT3CNL7_9BACT</name>
<reference evidence="6 7" key="1">
    <citation type="submission" date="2022-10" db="EMBL/GenBank/DDBJ databases">
        <title>Comparative genomics and taxonomic characterization of three novel marine species of genus Reichenbachiella exhibiting antioxidant and polysaccharide degradation activities.</title>
        <authorList>
            <person name="Muhammad N."/>
            <person name="Lee Y.-J."/>
            <person name="Ko J."/>
            <person name="Kim S.-G."/>
        </authorList>
    </citation>
    <scope>NUCLEOTIDE SEQUENCE [LARGE SCALE GENOMIC DNA]</scope>
    <source>
        <strain evidence="6 7">ABR2-5</strain>
    </source>
</reference>
<keyword evidence="7" id="KW-1185">Reference proteome</keyword>
<dbReference type="InterPro" id="IPR050288">
    <property type="entry name" value="Cellulose_deg_GH3"/>
</dbReference>
<dbReference type="InterPro" id="IPR001764">
    <property type="entry name" value="Glyco_hydro_3_N"/>
</dbReference>
<dbReference type="GO" id="GO:0016787">
    <property type="term" value="F:hydrolase activity"/>
    <property type="evidence" value="ECO:0007669"/>
    <property type="project" value="UniProtKB-KW"/>
</dbReference>
<evidence type="ECO:0000256" key="2">
    <source>
        <dbReference type="ARBA" id="ARBA00022801"/>
    </source>
</evidence>
<keyword evidence="2 4" id="KW-0378">Hydrolase</keyword>
<accession>A0ABT3CNL7</accession>
<dbReference type="InterPro" id="IPR036881">
    <property type="entry name" value="Glyco_hydro_3_C_sf"/>
</dbReference>
<dbReference type="InterPro" id="IPR017853">
    <property type="entry name" value="GH"/>
</dbReference>
<dbReference type="PANTHER" id="PTHR42715">
    <property type="entry name" value="BETA-GLUCOSIDASE"/>
    <property type="match status" value="1"/>
</dbReference>